<evidence type="ECO:0000313" key="1">
    <source>
        <dbReference type="EMBL" id="PWA62635.1"/>
    </source>
</evidence>
<dbReference type="GO" id="GO:0008233">
    <property type="term" value="F:peptidase activity"/>
    <property type="evidence" value="ECO:0007669"/>
    <property type="project" value="UniProtKB-KW"/>
</dbReference>
<accession>A0A2U1MMY7</accession>
<dbReference type="Proteomes" id="UP000245207">
    <property type="component" value="Unassembled WGS sequence"/>
</dbReference>
<keyword evidence="1" id="KW-0378">Hydrolase</keyword>
<dbReference type="GO" id="GO:0006508">
    <property type="term" value="P:proteolysis"/>
    <property type="evidence" value="ECO:0007669"/>
    <property type="project" value="UniProtKB-KW"/>
</dbReference>
<comment type="caution">
    <text evidence="1">The sequence shown here is derived from an EMBL/GenBank/DDBJ whole genome shotgun (WGS) entry which is preliminary data.</text>
</comment>
<dbReference type="AlphaFoldDB" id="A0A2U1MMY7"/>
<sequence>MATQAPSIFASSGVGSSNAPTIVEAIPSTRKPELWCHFDKVKLLDNSIKAHCKHCSHFLQPNSNSTLQFHVDKYCERLKSIPKSDQSSLGREGGAQYRLCRKNDNNPRSKFSFVDMTHWDEFVARCRSEEFQLRSAKAKASARKNKNPSRLGRTGLADREDTWRGEWDQLVLQHPWLSVIQNDRSKTYALAHLPKDKTTLGARKLTEYMEGTLRQLIKTATNRKEKLPANPNQHLGNSFKKKKKTGLKLTLTGFH</sequence>
<evidence type="ECO:0000313" key="2">
    <source>
        <dbReference type="Proteomes" id="UP000245207"/>
    </source>
</evidence>
<proteinExistence type="predicted"/>
<dbReference type="STRING" id="35608.A0A2U1MMY7"/>
<dbReference type="PANTHER" id="PTHR33018">
    <property type="entry name" value="OS10G0338966 PROTEIN-RELATED"/>
    <property type="match status" value="1"/>
</dbReference>
<dbReference type="PANTHER" id="PTHR33018:SF37">
    <property type="entry name" value="TRANSPOSASE TNP1_EN_SPM-LIKE DOMAIN-CONTAINING PROTEIN"/>
    <property type="match status" value="1"/>
</dbReference>
<name>A0A2U1MMY7_ARTAN</name>
<keyword evidence="2" id="KW-1185">Reference proteome</keyword>
<reference evidence="1 2" key="1">
    <citation type="journal article" date="2018" name="Mol. Plant">
        <title>The genome of Artemisia annua provides insight into the evolution of Asteraceae family and artemisinin biosynthesis.</title>
        <authorList>
            <person name="Shen Q."/>
            <person name="Zhang L."/>
            <person name="Liao Z."/>
            <person name="Wang S."/>
            <person name="Yan T."/>
            <person name="Shi P."/>
            <person name="Liu M."/>
            <person name="Fu X."/>
            <person name="Pan Q."/>
            <person name="Wang Y."/>
            <person name="Lv Z."/>
            <person name="Lu X."/>
            <person name="Zhang F."/>
            <person name="Jiang W."/>
            <person name="Ma Y."/>
            <person name="Chen M."/>
            <person name="Hao X."/>
            <person name="Li L."/>
            <person name="Tang Y."/>
            <person name="Lv G."/>
            <person name="Zhou Y."/>
            <person name="Sun X."/>
            <person name="Brodelius P.E."/>
            <person name="Rose J.K.C."/>
            <person name="Tang K."/>
        </authorList>
    </citation>
    <scope>NUCLEOTIDE SEQUENCE [LARGE SCALE GENOMIC DNA]</scope>
    <source>
        <strain evidence="2">cv. Huhao1</strain>
        <tissue evidence="1">Leaf</tissue>
    </source>
</reference>
<protein>
    <submittedName>
        <fullName evidence="1">Ulp1 protease family, C-terminal catalytic domain-containing protein</fullName>
    </submittedName>
</protein>
<gene>
    <name evidence="1" type="ORF">CTI12_AA365370</name>
</gene>
<organism evidence="1 2">
    <name type="scientific">Artemisia annua</name>
    <name type="common">Sweet wormwood</name>
    <dbReference type="NCBI Taxonomy" id="35608"/>
    <lineage>
        <taxon>Eukaryota</taxon>
        <taxon>Viridiplantae</taxon>
        <taxon>Streptophyta</taxon>
        <taxon>Embryophyta</taxon>
        <taxon>Tracheophyta</taxon>
        <taxon>Spermatophyta</taxon>
        <taxon>Magnoliopsida</taxon>
        <taxon>eudicotyledons</taxon>
        <taxon>Gunneridae</taxon>
        <taxon>Pentapetalae</taxon>
        <taxon>asterids</taxon>
        <taxon>campanulids</taxon>
        <taxon>Asterales</taxon>
        <taxon>Asteraceae</taxon>
        <taxon>Asteroideae</taxon>
        <taxon>Anthemideae</taxon>
        <taxon>Artemisiinae</taxon>
        <taxon>Artemisia</taxon>
    </lineage>
</organism>
<dbReference type="EMBL" id="PKPP01004825">
    <property type="protein sequence ID" value="PWA62635.1"/>
    <property type="molecule type" value="Genomic_DNA"/>
</dbReference>
<keyword evidence="1" id="KW-0645">Protease</keyword>